<dbReference type="Gene3D" id="3.40.710.10">
    <property type="entry name" value="DD-peptidase/beta-lactamase superfamily"/>
    <property type="match status" value="1"/>
</dbReference>
<evidence type="ECO:0000256" key="2">
    <source>
        <dbReference type="SAM" id="SignalP"/>
    </source>
</evidence>
<dbReference type="InterPro" id="IPR012338">
    <property type="entry name" value="Beta-lactam/transpept-like"/>
</dbReference>
<dbReference type="Proteomes" id="UP000229081">
    <property type="component" value="Chromosome"/>
</dbReference>
<evidence type="ECO:0000313" key="4">
    <source>
        <dbReference type="EMBL" id="ATY32244.1"/>
    </source>
</evidence>
<keyword evidence="5" id="KW-1185">Reference proteome</keyword>
<dbReference type="InterPro" id="IPR001466">
    <property type="entry name" value="Beta-lactam-related"/>
</dbReference>
<name>A0A2K8MGZ0_9SPHN</name>
<feature type="transmembrane region" description="Helical" evidence="1">
    <location>
        <begin position="592"/>
        <end position="617"/>
    </location>
</feature>
<dbReference type="Pfam" id="PF00144">
    <property type="entry name" value="Beta-lactamase"/>
    <property type="match status" value="1"/>
</dbReference>
<feature type="chain" id="PRO_5014901091" evidence="2">
    <location>
        <begin position="25"/>
        <end position="657"/>
    </location>
</feature>
<protein>
    <submittedName>
        <fullName evidence="4">Serine hydrolase</fullName>
    </submittedName>
</protein>
<dbReference type="OrthoDB" id="119951at2"/>
<accession>A0A2K8MGZ0</accession>
<dbReference type="KEGG" id="sphc:CVN68_09865"/>
<reference evidence="4 5" key="1">
    <citation type="submission" date="2017-11" db="EMBL/GenBank/DDBJ databases">
        <title>Complete genome sequence of Sphingomonas sp. Strain Cra20, a psychrotolerant potential plant growth promoting rhizobacteria.</title>
        <authorList>
            <person name="Luo Y."/>
        </authorList>
    </citation>
    <scope>NUCLEOTIDE SEQUENCE [LARGE SCALE GENOMIC DNA]</scope>
    <source>
        <strain evidence="4 5">Cra20</strain>
    </source>
</reference>
<gene>
    <name evidence="4" type="ORF">CVN68_09865</name>
</gene>
<dbReference type="EMBL" id="CP024923">
    <property type="protein sequence ID" value="ATY32244.1"/>
    <property type="molecule type" value="Genomic_DNA"/>
</dbReference>
<sequence>MWKRSLTMLAAGLLGIAVGVPAFTQAPAPLTPVAQAPAPTVPSAPAGTATLTKVDADAWLDGFMPYALARGDVAGAVVVVVKDGQILTQRGFGYADVAKRKQVDPATTLFRPGSVSKLYTWTAVMQQVEAGKLNLDADVNQYLDFKIPAYQGKPITLRNIMTHTAGFEEIIKGLLTFDKPVPSLGDVLKRRIPERIYAPGTTPAYSNYATALAGYIVERVSGMPFDDYLDRNIFARLGMQYATFRQPLPSRLKPFMSQGYELGSGEAKKYEEIGMAPAGSSAISGGDMAKFMIAHLNQGGALLSPATAAQMYTPQQSAIPTINTMALGFYEQKINGHRSISHGGDTVYFHSDLWIFPEDNVGLYISMNSNGKDGVARVLRGRLFEEFADRYLPDPKKAAPVELPTAKEHAKLLVGTWTNSRRIDSSFAKIIGLIGDIKIGLDADGRPVIPALTSPGGAPRKLIEVEPFVWQDAYGHERLAAQVVDGKVVRWSFGEVSPFMIWYRTPGALDGAWLMPALLFGIGVVFLTALAWPIGWFNRRRYGAQLALQGESLRTFRTVRGFAWLVLAVLVGWMLVITGLEDFESHGSTDWLILLLQIAGTLAFFGLFGLAIWNAWLSWKDKRSWFARVWSVLLVLGAFFILYTALVYKLISFGTEF</sequence>
<dbReference type="RefSeq" id="WP_100282053.1">
    <property type="nucleotide sequence ID" value="NZ_CP024923.1"/>
</dbReference>
<dbReference type="GO" id="GO:0016787">
    <property type="term" value="F:hydrolase activity"/>
    <property type="evidence" value="ECO:0007669"/>
    <property type="project" value="UniProtKB-KW"/>
</dbReference>
<dbReference type="InterPro" id="IPR050491">
    <property type="entry name" value="AmpC-like"/>
</dbReference>
<feature type="transmembrane region" description="Helical" evidence="1">
    <location>
        <begin position="513"/>
        <end position="537"/>
    </location>
</feature>
<organism evidence="4 5">
    <name type="scientific">Sphingomonas psychrotolerans</name>
    <dbReference type="NCBI Taxonomy" id="1327635"/>
    <lineage>
        <taxon>Bacteria</taxon>
        <taxon>Pseudomonadati</taxon>
        <taxon>Pseudomonadota</taxon>
        <taxon>Alphaproteobacteria</taxon>
        <taxon>Sphingomonadales</taxon>
        <taxon>Sphingomonadaceae</taxon>
        <taxon>Sphingomonas</taxon>
    </lineage>
</organism>
<evidence type="ECO:0000256" key="1">
    <source>
        <dbReference type="SAM" id="Phobius"/>
    </source>
</evidence>
<dbReference type="PANTHER" id="PTHR46825:SF9">
    <property type="entry name" value="BETA-LACTAMASE-RELATED DOMAIN-CONTAINING PROTEIN"/>
    <property type="match status" value="1"/>
</dbReference>
<dbReference type="PANTHER" id="PTHR46825">
    <property type="entry name" value="D-ALANYL-D-ALANINE-CARBOXYPEPTIDASE/ENDOPEPTIDASE AMPH"/>
    <property type="match status" value="1"/>
</dbReference>
<keyword evidence="2" id="KW-0732">Signal</keyword>
<feature type="signal peptide" evidence="2">
    <location>
        <begin position="1"/>
        <end position="24"/>
    </location>
</feature>
<proteinExistence type="predicted"/>
<keyword evidence="1" id="KW-1133">Transmembrane helix</keyword>
<keyword evidence="1" id="KW-0812">Transmembrane</keyword>
<keyword evidence="1" id="KW-0472">Membrane</keyword>
<evidence type="ECO:0000313" key="5">
    <source>
        <dbReference type="Proteomes" id="UP000229081"/>
    </source>
</evidence>
<dbReference type="AlphaFoldDB" id="A0A2K8MGZ0"/>
<keyword evidence="4" id="KW-0378">Hydrolase</keyword>
<feature type="transmembrane region" description="Helical" evidence="1">
    <location>
        <begin position="558"/>
        <end position="580"/>
    </location>
</feature>
<feature type="transmembrane region" description="Helical" evidence="1">
    <location>
        <begin position="629"/>
        <end position="651"/>
    </location>
</feature>
<dbReference type="SUPFAM" id="SSF56601">
    <property type="entry name" value="beta-lactamase/transpeptidase-like"/>
    <property type="match status" value="1"/>
</dbReference>
<evidence type="ECO:0000259" key="3">
    <source>
        <dbReference type="Pfam" id="PF00144"/>
    </source>
</evidence>
<feature type="domain" description="Beta-lactamase-related" evidence="3">
    <location>
        <begin position="68"/>
        <end position="377"/>
    </location>
</feature>